<keyword evidence="2" id="KW-1185">Reference proteome</keyword>
<dbReference type="GeneID" id="28996267"/>
<evidence type="ECO:0000313" key="2">
    <source>
        <dbReference type="Proteomes" id="UP000077315"/>
    </source>
</evidence>
<name>A0A162Q0P9_PHYB8</name>
<dbReference type="Proteomes" id="UP000077315">
    <property type="component" value="Unassembled WGS sequence"/>
</dbReference>
<gene>
    <name evidence="1" type="ORF">PHYBLDRAFT_166088</name>
</gene>
<dbReference type="AlphaFoldDB" id="A0A162Q0P9"/>
<organism evidence="1 2">
    <name type="scientific">Phycomyces blakesleeanus (strain ATCC 8743b / DSM 1359 / FGSC 10004 / NBRC 33097 / NRRL 1555)</name>
    <dbReference type="NCBI Taxonomy" id="763407"/>
    <lineage>
        <taxon>Eukaryota</taxon>
        <taxon>Fungi</taxon>
        <taxon>Fungi incertae sedis</taxon>
        <taxon>Mucoromycota</taxon>
        <taxon>Mucoromycotina</taxon>
        <taxon>Mucoromycetes</taxon>
        <taxon>Mucorales</taxon>
        <taxon>Phycomycetaceae</taxon>
        <taxon>Phycomyces</taxon>
    </lineage>
</organism>
<proteinExistence type="predicted"/>
<sequence>MRHYTFFSSRAYKASLIIGPISPSTTSRKFRQCNQLPNIERILEELNELSAFGTTAINVVDKYICVFNKKCFFLGSYLPRLLARLSSSWVFFIPRKYITILNANKKSELSLNFSRHIECQKQK</sequence>
<dbReference type="VEuPathDB" id="FungiDB:PHYBLDRAFT_166088"/>
<protein>
    <submittedName>
        <fullName evidence="1">Uncharacterized protein</fullName>
    </submittedName>
</protein>
<reference evidence="2" key="1">
    <citation type="submission" date="2015-06" db="EMBL/GenBank/DDBJ databases">
        <title>Expansion of signal transduction pathways in fungi by whole-genome duplication.</title>
        <authorList>
            <consortium name="DOE Joint Genome Institute"/>
            <person name="Corrochano L.M."/>
            <person name="Kuo A."/>
            <person name="Marcet-Houben M."/>
            <person name="Polaino S."/>
            <person name="Salamov A."/>
            <person name="Villalobos J.M."/>
            <person name="Alvarez M.I."/>
            <person name="Avalos J."/>
            <person name="Benito E.P."/>
            <person name="Benoit I."/>
            <person name="Burger G."/>
            <person name="Camino L.P."/>
            <person name="Canovas D."/>
            <person name="Cerda-Olmedo E."/>
            <person name="Cheng J.-F."/>
            <person name="Dominguez A."/>
            <person name="Elias M."/>
            <person name="Eslava A.P."/>
            <person name="Glaser F."/>
            <person name="Grimwood J."/>
            <person name="Gutierrez G."/>
            <person name="Heitman J."/>
            <person name="Henrissat B."/>
            <person name="Iturriaga E.A."/>
            <person name="Lang B.F."/>
            <person name="Lavin J.L."/>
            <person name="Lee S."/>
            <person name="Li W."/>
            <person name="Lindquist E."/>
            <person name="Lopez-Garcia S."/>
            <person name="Luque E.M."/>
            <person name="Marcos A.T."/>
            <person name="Martin J."/>
            <person name="McCluskey K."/>
            <person name="Medina H.R."/>
            <person name="Miralles-Duran A."/>
            <person name="Miyazaki A."/>
            <person name="Munoz-Torres E."/>
            <person name="Oguiza J.A."/>
            <person name="Ohm R."/>
            <person name="Olmedo M."/>
            <person name="Orejas M."/>
            <person name="Ortiz-Castellanos L."/>
            <person name="Pisabarro A.G."/>
            <person name="Rodriguez-Romero J."/>
            <person name="Ruiz-Herrera J."/>
            <person name="Ruiz-Vazquez R."/>
            <person name="Sanz C."/>
            <person name="Schackwitz W."/>
            <person name="Schmutz J."/>
            <person name="Shahriari M."/>
            <person name="Shelest E."/>
            <person name="Silva-Franco F."/>
            <person name="Soanes D."/>
            <person name="Syed K."/>
            <person name="Tagua V.G."/>
            <person name="Talbot N.J."/>
            <person name="Thon M."/>
            <person name="De vries R.P."/>
            <person name="Wiebenga A."/>
            <person name="Yadav J.S."/>
            <person name="Braun E.L."/>
            <person name="Baker S."/>
            <person name="Garre V."/>
            <person name="Horwitz B."/>
            <person name="Torres-Martinez S."/>
            <person name="Idnurm A."/>
            <person name="Herrera-Estrella A."/>
            <person name="Gabaldon T."/>
            <person name="Grigoriev I.V."/>
        </authorList>
    </citation>
    <scope>NUCLEOTIDE SEQUENCE [LARGE SCALE GENOMIC DNA]</scope>
    <source>
        <strain evidence="2">NRRL 1555(-)</strain>
    </source>
</reference>
<dbReference type="InParanoid" id="A0A162Q0P9"/>
<dbReference type="EMBL" id="KV440976">
    <property type="protein sequence ID" value="OAD76116.1"/>
    <property type="molecule type" value="Genomic_DNA"/>
</dbReference>
<accession>A0A162Q0P9</accession>
<dbReference type="RefSeq" id="XP_018294156.1">
    <property type="nucleotide sequence ID" value="XM_018435361.1"/>
</dbReference>
<evidence type="ECO:0000313" key="1">
    <source>
        <dbReference type="EMBL" id="OAD76116.1"/>
    </source>
</evidence>